<name>A0A423XV11_9ENTR</name>
<accession>A0A423XV11</accession>
<evidence type="ECO:0000313" key="3">
    <source>
        <dbReference type="EMBL" id="ROW60429.1"/>
    </source>
</evidence>
<comment type="similarity">
    <text evidence="1 2">Belongs to the TelA family.</text>
</comment>
<evidence type="ECO:0000256" key="1">
    <source>
        <dbReference type="ARBA" id="ARBA00005541"/>
    </source>
</evidence>
<sequence length="373" mass="41405">MTDTTPVTDLSPLPVATKDILPAGEVLTPEQQQEVEKLVNQIDITDPVMSLSWGAKTMGEISRFSDALLEQVQAKDAGVVGEQLTDLLSKVKAVDLTAFSEKPGFLASVPLVGKLFNRLERTLLTYQTLARQVENISGKLEDAMVDLLRNISTLEQLFIRNRDYYQQINLHIIAGKLKIAQLQSTDLPLAEQGASGDALRMQTARDLAANIQRFERRLHDLMLSRTIAVQTAPQIRLMQSNSQSLAEKIQSSLLTTIPVWKTQLVLALSLNTQRQATKLQKDVADTTNDMLRRNAELLQTGTIETAREVERSVVDIDTLRDVHTRLLTTLEESVAIASNARASRQSVEKELSVMEDELRTRLSNIASSTAHQA</sequence>
<dbReference type="RefSeq" id="WP_123948565.1">
    <property type="nucleotide sequence ID" value="NZ_PQJL01000014.1"/>
</dbReference>
<dbReference type="PIRSF" id="PIRSF026508">
    <property type="entry name" value="TelA"/>
    <property type="match status" value="1"/>
</dbReference>
<dbReference type="Pfam" id="PF05816">
    <property type="entry name" value="TelA"/>
    <property type="match status" value="1"/>
</dbReference>
<dbReference type="InterPro" id="IPR008863">
    <property type="entry name" value="Toxic_anion-R_TelA"/>
</dbReference>
<dbReference type="EMBL" id="PQJL01000014">
    <property type="protein sequence ID" value="ROW60429.1"/>
    <property type="molecule type" value="Genomic_DNA"/>
</dbReference>
<proteinExistence type="inferred from homology"/>
<dbReference type="Proteomes" id="UP000285793">
    <property type="component" value="Unassembled WGS sequence"/>
</dbReference>
<evidence type="ECO:0000313" key="4">
    <source>
        <dbReference type="Proteomes" id="UP000285793"/>
    </source>
</evidence>
<organism evidence="3 4">
    <name type="scientific">Cronobacter malonaticus</name>
    <dbReference type="NCBI Taxonomy" id="413503"/>
    <lineage>
        <taxon>Bacteria</taxon>
        <taxon>Pseudomonadati</taxon>
        <taxon>Pseudomonadota</taxon>
        <taxon>Gammaproteobacteria</taxon>
        <taxon>Enterobacterales</taxon>
        <taxon>Enterobacteriaceae</taxon>
        <taxon>Cronobacter</taxon>
    </lineage>
</organism>
<reference evidence="3 4" key="1">
    <citation type="journal article" date="2018" name="Front. Microbiol.">
        <title>An Investigation of an Acute Gastroenteritis Outbreak: Cronobacter sakazakii, a Potential Cause of Food-Borne Illness.</title>
        <authorList>
            <person name="Yong W."/>
            <person name="Guo B."/>
            <person name="Shi X."/>
            <person name="Cheng T."/>
            <person name="Chen M."/>
            <person name="Jiang X."/>
            <person name="Ye Y."/>
            <person name="Wang J."/>
            <person name="Xie G."/>
            <person name="Ding J."/>
        </authorList>
    </citation>
    <scope>NUCLEOTIDE SEQUENCE [LARGE SCALE GENOMIC DNA]</scope>
    <source>
        <strain evidence="3 4">S1</strain>
    </source>
</reference>
<gene>
    <name evidence="3" type="ORF">C3E80_12290</name>
</gene>
<dbReference type="PANTHER" id="PTHR38432:SF1">
    <property type="entry name" value="TELA-LIKE PROTEIN SAOUHSC_01408"/>
    <property type="match status" value="1"/>
</dbReference>
<dbReference type="AlphaFoldDB" id="A0A423XV11"/>
<protein>
    <submittedName>
        <fullName evidence="3">Toxic anion resistance protein</fullName>
    </submittedName>
</protein>
<evidence type="ECO:0000256" key="2">
    <source>
        <dbReference type="PIRNR" id="PIRNR026508"/>
    </source>
</evidence>
<comment type="caution">
    <text evidence="3">The sequence shown here is derived from an EMBL/GenBank/DDBJ whole genome shotgun (WGS) entry which is preliminary data.</text>
</comment>
<dbReference type="PANTHER" id="PTHR38432">
    <property type="entry name" value="TELA-LIKE PROTEIN SAOUHSC_01408"/>
    <property type="match status" value="1"/>
</dbReference>